<dbReference type="PROSITE" id="PS00455">
    <property type="entry name" value="AMP_BINDING"/>
    <property type="match status" value="1"/>
</dbReference>
<keyword evidence="1" id="KW-0596">Phosphopantetheine</keyword>
<dbReference type="RefSeq" id="XP_067472857.1">
    <property type="nucleotide sequence ID" value="XM_067621575.1"/>
</dbReference>
<dbReference type="GeneID" id="93574063"/>
<proteinExistence type="predicted"/>
<dbReference type="Pfam" id="PF00501">
    <property type="entry name" value="AMP-binding"/>
    <property type="match status" value="1"/>
</dbReference>
<sequence length="1058" mass="118442">MVGITNSAPEAFKAPGRLLVTHVDTIAKQNPNRRFGLIPNGTDVDQGFREVTFRDLSRAVNAMSWWIDDTLGKPQPGEKIAYLANNDVRYIIFMLACHKTGYTIFLPSTRLSDKAYNHIFKETRCTHLLFSREKSAIAFRLKALDWKMQFHEVPSVADILSNGSDTSHFEFSKTYDQVVDKIAFMIHSSGTTGMPKPVPLTHGFLGTMDFATSIPLPPGRSSAFFNDLVSDDPNPKDLVLSSTPYFHLMGLVSFFESIFHNIPFVASPERLLSVGFLTDLIRHTKPTVTILPPSILEDMSYSEEALTCLSTLKFVCYGGAPLSPEVGEKLGRYTQLRSAIGSSEMGVICSMVPEGEDAWGYFEWNPSYQIDMQPIGDGLYELVIPRVEHSLVMHGIFHTFPDLKEYRSKDLYTRHPTNPKLWKYHGRFDDVIVLSNGEKLNPISLEKIVEGHPSVHRALLIGQRRFQTCLLIEPDIEKVAAPINEKEFVNTIWPVVQAANKTVPDYGQIVKTMIRLSSREKPFKLTAKGTIQRHAVNKDYAEEIEEIYAAQDRQLVICLPSAITPDTVYEYLQNVICKLTGRQNIKPNDDLYSMGLDSLQAIRLSKILKNSVFSYNPELNTKHLNVQQIYAHPTAEGLTNMLLGILDRSSNPIATVSRSYKIAQFITKYTNDLHTRKSDILPQPPALFNVILTGSTGSLGSYILDDLLRNPQVAKVYCFNRSEDSPTRQKEGFQEKGLQTSPLDDPNKVQFLHVRFGEPQFGLSDRQYKELLDTVDVVIHNAWKVNFNHPVSSFEDPHLKGVREFVRFSQESRYQAHLAFVSSVSTIGAWKPSDEVTAVPEVPMETADAALEQGYGESKYIGESICVEASKASGVPTSILRVGQIAGPDTRLGVWNPHEWIPSLIKTSKAMGKVPSDLGGYPIDWVSVDTLARIVNELVLGRRVSLAKTRNAVFHLVNPCRTTWASLVPAIQERYPVQPVPLVNWVADLETIQDPSDRDVQDKPALKLLAFFHSLADNADVLSADISVERAKKGSKTMASLGSVSPAQMANWLNQWNF</sequence>
<dbReference type="InterPro" id="IPR006162">
    <property type="entry name" value="Ppantetheine_attach_site"/>
</dbReference>
<dbReference type="OMA" id="KFVCYGG"/>
<evidence type="ECO:0008006" key="9">
    <source>
        <dbReference type="Google" id="ProtNLM"/>
    </source>
</evidence>
<evidence type="ECO:0000313" key="7">
    <source>
        <dbReference type="EMBL" id="OJJ65606.1"/>
    </source>
</evidence>
<dbReference type="InterPro" id="IPR036291">
    <property type="entry name" value="NAD(P)-bd_dom_sf"/>
</dbReference>
<dbReference type="SUPFAM" id="SSF47336">
    <property type="entry name" value="ACP-like"/>
    <property type="match status" value="1"/>
</dbReference>
<keyword evidence="2" id="KW-0597">Phosphoprotein</keyword>
<feature type="domain" description="AMP-dependent synthetase/ligase" evidence="4">
    <location>
        <begin position="46"/>
        <end position="357"/>
    </location>
</feature>
<evidence type="ECO:0000259" key="6">
    <source>
        <dbReference type="Pfam" id="PF07993"/>
    </source>
</evidence>
<dbReference type="Pfam" id="PF00550">
    <property type="entry name" value="PP-binding"/>
    <property type="match status" value="1"/>
</dbReference>
<evidence type="ECO:0000256" key="3">
    <source>
        <dbReference type="SAM" id="MobiDB-lite"/>
    </source>
</evidence>
<dbReference type="InterPro" id="IPR051414">
    <property type="entry name" value="Adenylate-forming_Reductase"/>
</dbReference>
<dbReference type="PROSITE" id="PS00012">
    <property type="entry name" value="PHOSPHOPANTETHEINE"/>
    <property type="match status" value="1"/>
</dbReference>
<dbReference type="InterPro" id="IPR036736">
    <property type="entry name" value="ACP-like_sf"/>
</dbReference>
<dbReference type="InterPro" id="IPR013120">
    <property type="entry name" value="FAR_NAD-bd"/>
</dbReference>
<organism evidence="7 8">
    <name type="scientific">Aspergillus brasiliensis (strain CBS 101740 / IMI 381727 / IBT 21946)</name>
    <dbReference type="NCBI Taxonomy" id="767769"/>
    <lineage>
        <taxon>Eukaryota</taxon>
        <taxon>Fungi</taxon>
        <taxon>Dikarya</taxon>
        <taxon>Ascomycota</taxon>
        <taxon>Pezizomycotina</taxon>
        <taxon>Eurotiomycetes</taxon>
        <taxon>Eurotiomycetidae</taxon>
        <taxon>Eurotiales</taxon>
        <taxon>Aspergillaceae</taxon>
        <taxon>Aspergillus</taxon>
        <taxon>Aspergillus subgen. Circumdati</taxon>
    </lineage>
</organism>
<dbReference type="OrthoDB" id="429813at2759"/>
<dbReference type="InterPro" id="IPR020845">
    <property type="entry name" value="AMP-binding_CS"/>
</dbReference>
<feature type="region of interest" description="Disordered" evidence="3">
    <location>
        <begin position="724"/>
        <end position="744"/>
    </location>
</feature>
<evidence type="ECO:0000256" key="2">
    <source>
        <dbReference type="ARBA" id="ARBA00022553"/>
    </source>
</evidence>
<dbReference type="Pfam" id="PF23562">
    <property type="entry name" value="AMP-binding_C_3"/>
    <property type="match status" value="1"/>
</dbReference>
<dbReference type="Gene3D" id="3.40.50.12780">
    <property type="entry name" value="N-terminal domain of ligase-like"/>
    <property type="match status" value="1"/>
</dbReference>
<dbReference type="STRING" id="767769.A0A1L9U1P0"/>
<dbReference type="Gene3D" id="3.40.50.720">
    <property type="entry name" value="NAD(P)-binding Rossmann-like Domain"/>
    <property type="match status" value="1"/>
</dbReference>
<dbReference type="InterPro" id="IPR000873">
    <property type="entry name" value="AMP-dep_synth/lig_dom"/>
</dbReference>
<dbReference type="VEuPathDB" id="FungiDB:ASPBRDRAFT_201678"/>
<feature type="compositionally biased region" description="Basic and acidic residues" evidence="3">
    <location>
        <begin position="724"/>
        <end position="734"/>
    </location>
</feature>
<dbReference type="SUPFAM" id="SSF51735">
    <property type="entry name" value="NAD(P)-binding Rossmann-fold domains"/>
    <property type="match status" value="1"/>
</dbReference>
<dbReference type="Pfam" id="PF07993">
    <property type="entry name" value="NAD_binding_4"/>
    <property type="match status" value="1"/>
</dbReference>
<gene>
    <name evidence="7" type="ORF">ASPBRDRAFT_201678</name>
</gene>
<dbReference type="PANTHER" id="PTHR43439:SF2">
    <property type="entry name" value="ENZYME, PUTATIVE (JCVI)-RELATED"/>
    <property type="match status" value="1"/>
</dbReference>
<dbReference type="Gene3D" id="1.10.1200.10">
    <property type="entry name" value="ACP-like"/>
    <property type="match status" value="1"/>
</dbReference>
<dbReference type="PANTHER" id="PTHR43439">
    <property type="entry name" value="PHENYLACETATE-COENZYME A LIGASE"/>
    <property type="match status" value="1"/>
</dbReference>
<evidence type="ECO:0000259" key="5">
    <source>
        <dbReference type="Pfam" id="PF00550"/>
    </source>
</evidence>
<evidence type="ECO:0000259" key="4">
    <source>
        <dbReference type="Pfam" id="PF00501"/>
    </source>
</evidence>
<evidence type="ECO:0000313" key="8">
    <source>
        <dbReference type="Proteomes" id="UP000184499"/>
    </source>
</evidence>
<evidence type="ECO:0000256" key="1">
    <source>
        <dbReference type="ARBA" id="ARBA00022450"/>
    </source>
</evidence>
<dbReference type="SUPFAM" id="SSF56801">
    <property type="entry name" value="Acetyl-CoA synthetase-like"/>
    <property type="match status" value="1"/>
</dbReference>
<feature type="domain" description="Carrier" evidence="5">
    <location>
        <begin position="570"/>
        <end position="610"/>
    </location>
</feature>
<dbReference type="InterPro" id="IPR009081">
    <property type="entry name" value="PP-bd_ACP"/>
</dbReference>
<dbReference type="Proteomes" id="UP000184499">
    <property type="component" value="Unassembled WGS sequence"/>
</dbReference>
<keyword evidence="8" id="KW-1185">Reference proteome</keyword>
<accession>A0A1L9U1P0</accession>
<dbReference type="InterPro" id="IPR042099">
    <property type="entry name" value="ANL_N_sf"/>
</dbReference>
<reference evidence="8" key="1">
    <citation type="journal article" date="2017" name="Genome Biol.">
        <title>Comparative genomics reveals high biological diversity and specific adaptations in the industrially and medically important fungal genus Aspergillus.</title>
        <authorList>
            <person name="de Vries R.P."/>
            <person name="Riley R."/>
            <person name="Wiebenga A."/>
            <person name="Aguilar-Osorio G."/>
            <person name="Amillis S."/>
            <person name="Uchima C.A."/>
            <person name="Anderluh G."/>
            <person name="Asadollahi M."/>
            <person name="Askin M."/>
            <person name="Barry K."/>
            <person name="Battaglia E."/>
            <person name="Bayram O."/>
            <person name="Benocci T."/>
            <person name="Braus-Stromeyer S.A."/>
            <person name="Caldana C."/>
            <person name="Canovas D."/>
            <person name="Cerqueira G.C."/>
            <person name="Chen F."/>
            <person name="Chen W."/>
            <person name="Choi C."/>
            <person name="Clum A."/>
            <person name="Dos Santos R.A."/>
            <person name="Damasio A.R."/>
            <person name="Diallinas G."/>
            <person name="Emri T."/>
            <person name="Fekete E."/>
            <person name="Flipphi M."/>
            <person name="Freyberg S."/>
            <person name="Gallo A."/>
            <person name="Gournas C."/>
            <person name="Habgood R."/>
            <person name="Hainaut M."/>
            <person name="Harispe M.L."/>
            <person name="Henrissat B."/>
            <person name="Hilden K.S."/>
            <person name="Hope R."/>
            <person name="Hossain A."/>
            <person name="Karabika E."/>
            <person name="Karaffa L."/>
            <person name="Karanyi Z."/>
            <person name="Krasevec N."/>
            <person name="Kuo A."/>
            <person name="Kusch H."/>
            <person name="LaButti K."/>
            <person name="Lagendijk E.L."/>
            <person name="Lapidus A."/>
            <person name="Levasseur A."/>
            <person name="Lindquist E."/>
            <person name="Lipzen A."/>
            <person name="Logrieco A.F."/>
            <person name="MacCabe A."/>
            <person name="Maekelae M.R."/>
            <person name="Malavazi I."/>
            <person name="Melin P."/>
            <person name="Meyer V."/>
            <person name="Mielnichuk N."/>
            <person name="Miskei M."/>
            <person name="Molnar A.P."/>
            <person name="Mule G."/>
            <person name="Ngan C.Y."/>
            <person name="Orejas M."/>
            <person name="Orosz E."/>
            <person name="Ouedraogo J.P."/>
            <person name="Overkamp K.M."/>
            <person name="Park H.-S."/>
            <person name="Perrone G."/>
            <person name="Piumi F."/>
            <person name="Punt P.J."/>
            <person name="Ram A.F."/>
            <person name="Ramon A."/>
            <person name="Rauscher S."/>
            <person name="Record E."/>
            <person name="Riano-Pachon D.M."/>
            <person name="Robert V."/>
            <person name="Roehrig J."/>
            <person name="Ruller R."/>
            <person name="Salamov A."/>
            <person name="Salih N.S."/>
            <person name="Samson R.A."/>
            <person name="Sandor E."/>
            <person name="Sanguinetti M."/>
            <person name="Schuetze T."/>
            <person name="Sepcic K."/>
            <person name="Shelest E."/>
            <person name="Sherlock G."/>
            <person name="Sophianopoulou V."/>
            <person name="Squina F.M."/>
            <person name="Sun H."/>
            <person name="Susca A."/>
            <person name="Todd R.B."/>
            <person name="Tsang A."/>
            <person name="Unkles S.E."/>
            <person name="van de Wiele N."/>
            <person name="van Rossen-Uffink D."/>
            <person name="Oliveira J.V."/>
            <person name="Vesth T.C."/>
            <person name="Visser J."/>
            <person name="Yu J.-H."/>
            <person name="Zhou M."/>
            <person name="Andersen M.R."/>
            <person name="Archer D.B."/>
            <person name="Baker S.E."/>
            <person name="Benoit I."/>
            <person name="Brakhage A.A."/>
            <person name="Braus G.H."/>
            <person name="Fischer R."/>
            <person name="Frisvad J.C."/>
            <person name="Goldman G.H."/>
            <person name="Houbraken J."/>
            <person name="Oakley B."/>
            <person name="Pocsi I."/>
            <person name="Scazzocchio C."/>
            <person name="Seiboth B."/>
            <person name="vanKuyk P.A."/>
            <person name="Wortman J."/>
            <person name="Dyer P.S."/>
            <person name="Grigoriev I.V."/>
        </authorList>
    </citation>
    <scope>NUCLEOTIDE SEQUENCE [LARGE SCALE GENOMIC DNA]</scope>
    <source>
        <strain evidence="8">CBS 101740 / IMI 381727 / IBT 21946</strain>
    </source>
</reference>
<dbReference type="AlphaFoldDB" id="A0A1L9U1P0"/>
<dbReference type="EMBL" id="KV878717">
    <property type="protein sequence ID" value="OJJ65606.1"/>
    <property type="molecule type" value="Genomic_DNA"/>
</dbReference>
<protein>
    <recommendedName>
        <fullName evidence="9">Carrier domain-containing protein</fullName>
    </recommendedName>
</protein>
<feature type="domain" description="Thioester reductase (TE)" evidence="6">
    <location>
        <begin position="692"/>
        <end position="934"/>
    </location>
</feature>
<name>A0A1L9U1P0_ASPBC</name>